<keyword evidence="6 9" id="KW-1133">Transmembrane helix</keyword>
<evidence type="ECO:0000256" key="9">
    <source>
        <dbReference type="SAM" id="Phobius"/>
    </source>
</evidence>
<evidence type="ECO:0000256" key="3">
    <source>
        <dbReference type="ARBA" id="ARBA00022692"/>
    </source>
</evidence>
<accession>A0A6J6GZ00</accession>
<keyword evidence="5" id="KW-0732">Signal</keyword>
<dbReference type="InterPro" id="IPR032694">
    <property type="entry name" value="CopC/D"/>
</dbReference>
<feature type="transmembrane region" description="Helical" evidence="9">
    <location>
        <begin position="389"/>
        <end position="407"/>
    </location>
</feature>
<keyword evidence="4" id="KW-0479">Metal-binding</keyword>
<feature type="domain" description="Copper resistance protein D" evidence="11">
    <location>
        <begin position="350"/>
        <end position="451"/>
    </location>
</feature>
<dbReference type="Gene3D" id="2.60.40.1220">
    <property type="match status" value="1"/>
</dbReference>
<keyword evidence="2" id="KW-1003">Cell membrane</keyword>
<evidence type="ECO:0000256" key="8">
    <source>
        <dbReference type="ARBA" id="ARBA00023136"/>
    </source>
</evidence>
<dbReference type="InterPro" id="IPR014755">
    <property type="entry name" value="Cu-Rt/internalin_Ig-like"/>
</dbReference>
<feature type="transmembrane region" description="Helical" evidence="9">
    <location>
        <begin position="360"/>
        <end position="377"/>
    </location>
</feature>
<feature type="transmembrane region" description="Helical" evidence="9">
    <location>
        <begin position="286"/>
        <end position="302"/>
    </location>
</feature>
<dbReference type="GO" id="GO:0006825">
    <property type="term" value="P:copper ion transport"/>
    <property type="evidence" value="ECO:0007669"/>
    <property type="project" value="InterPro"/>
</dbReference>
<reference evidence="12" key="1">
    <citation type="submission" date="2020-05" db="EMBL/GenBank/DDBJ databases">
        <authorList>
            <person name="Chiriac C."/>
            <person name="Salcher M."/>
            <person name="Ghai R."/>
            <person name="Kavagutti S V."/>
        </authorList>
    </citation>
    <scope>NUCLEOTIDE SEQUENCE</scope>
</reference>
<feature type="transmembrane region" description="Helical" evidence="9">
    <location>
        <begin position="250"/>
        <end position="274"/>
    </location>
</feature>
<evidence type="ECO:0000256" key="7">
    <source>
        <dbReference type="ARBA" id="ARBA00023008"/>
    </source>
</evidence>
<dbReference type="Pfam" id="PF04234">
    <property type="entry name" value="CopC"/>
    <property type="match status" value="1"/>
</dbReference>
<evidence type="ECO:0000256" key="4">
    <source>
        <dbReference type="ARBA" id="ARBA00022723"/>
    </source>
</evidence>
<evidence type="ECO:0000256" key="6">
    <source>
        <dbReference type="ARBA" id="ARBA00022989"/>
    </source>
</evidence>
<dbReference type="GO" id="GO:0005886">
    <property type="term" value="C:plasma membrane"/>
    <property type="evidence" value="ECO:0007669"/>
    <property type="project" value="UniProtKB-SubCell"/>
</dbReference>
<keyword evidence="3 9" id="KW-0812">Transmembrane</keyword>
<dbReference type="InterPro" id="IPR007348">
    <property type="entry name" value="CopC_dom"/>
</dbReference>
<evidence type="ECO:0000259" key="11">
    <source>
        <dbReference type="Pfam" id="PF05425"/>
    </source>
</evidence>
<sequence>MNRRIFLLVLTVLSTVFAMTFLTGRVAFAHNTFVDSNPADNAILNVAPNMWIVTFAKSVPLSSASGEVINGDNVRSQLPAPAHGSTDAVIQFALPANLSGAITTRWRLVSVDGHVISGRINFTINSTTISSTASTISTSTVPPAIQVTTTTVSTDVSMVQNTEDVTSGLETTRHALRFGNYLGLVLLLGMLFTEIHLANGAISLTIGRRMMWAALGLMVSTSFANVVLFLRDTNDFSTHLLSRIWNLADTTPGSMLIVKMLLSVLCVMILVRPLREFTLDKSQRQLLYATVSMYLITVAYLGHSRSQDLPLIGIPMGALHIAAMSIWIGGLIALLFVLLPNVSTGQSITAFRRFGPAAEKIVIAIVATGVIQTLRLHHGVSSLFTTTHGLLLLLKVLIVGAMVWLASRNRASLPQSHDLSEKAAHRLRHTLVKSTALESALALVVLGLTAIISGSSPT</sequence>
<dbReference type="Pfam" id="PF05425">
    <property type="entry name" value="CopD"/>
    <property type="match status" value="1"/>
</dbReference>
<dbReference type="GO" id="GO:0005507">
    <property type="term" value="F:copper ion binding"/>
    <property type="evidence" value="ECO:0007669"/>
    <property type="project" value="InterPro"/>
</dbReference>
<evidence type="ECO:0000256" key="5">
    <source>
        <dbReference type="ARBA" id="ARBA00022729"/>
    </source>
</evidence>
<dbReference type="PANTHER" id="PTHR34820:SF4">
    <property type="entry name" value="INNER MEMBRANE PROTEIN YEBZ"/>
    <property type="match status" value="1"/>
</dbReference>
<dbReference type="PANTHER" id="PTHR34820">
    <property type="entry name" value="INNER MEMBRANE PROTEIN YEBZ"/>
    <property type="match status" value="1"/>
</dbReference>
<evidence type="ECO:0000313" key="12">
    <source>
        <dbReference type="EMBL" id="CAB4604859.1"/>
    </source>
</evidence>
<keyword evidence="8 9" id="KW-0472">Membrane</keyword>
<feature type="transmembrane region" description="Helical" evidence="9">
    <location>
        <begin position="436"/>
        <end position="455"/>
    </location>
</feature>
<comment type="subcellular location">
    <subcellularLocation>
        <location evidence="1">Cell membrane</location>
        <topology evidence="1">Multi-pass membrane protein</topology>
    </subcellularLocation>
</comment>
<proteinExistence type="predicted"/>
<dbReference type="InterPro" id="IPR014756">
    <property type="entry name" value="Ig_E-set"/>
</dbReference>
<dbReference type="AlphaFoldDB" id="A0A6J6GZ00"/>
<feature type="domain" description="CopC" evidence="10">
    <location>
        <begin position="30"/>
        <end position="124"/>
    </location>
</feature>
<evidence type="ECO:0000259" key="10">
    <source>
        <dbReference type="Pfam" id="PF04234"/>
    </source>
</evidence>
<dbReference type="InterPro" id="IPR008457">
    <property type="entry name" value="Cu-R_CopD_dom"/>
</dbReference>
<dbReference type="GO" id="GO:0046688">
    <property type="term" value="P:response to copper ion"/>
    <property type="evidence" value="ECO:0007669"/>
    <property type="project" value="InterPro"/>
</dbReference>
<dbReference type="GO" id="GO:0042597">
    <property type="term" value="C:periplasmic space"/>
    <property type="evidence" value="ECO:0007669"/>
    <property type="project" value="InterPro"/>
</dbReference>
<gene>
    <name evidence="12" type="ORF">UFOPK1874_00016</name>
</gene>
<protein>
    <submittedName>
        <fullName evidence="12">Unannotated protein</fullName>
    </submittedName>
</protein>
<evidence type="ECO:0000256" key="2">
    <source>
        <dbReference type="ARBA" id="ARBA00022475"/>
    </source>
</evidence>
<dbReference type="EMBL" id="CAEZUX010000001">
    <property type="protein sequence ID" value="CAB4604859.1"/>
    <property type="molecule type" value="Genomic_DNA"/>
</dbReference>
<feature type="transmembrane region" description="Helical" evidence="9">
    <location>
        <begin position="178"/>
        <end position="198"/>
    </location>
</feature>
<name>A0A6J6GZ00_9ZZZZ</name>
<feature type="transmembrane region" description="Helical" evidence="9">
    <location>
        <begin position="314"/>
        <end position="339"/>
    </location>
</feature>
<evidence type="ECO:0000256" key="1">
    <source>
        <dbReference type="ARBA" id="ARBA00004651"/>
    </source>
</evidence>
<dbReference type="SUPFAM" id="SSF81296">
    <property type="entry name" value="E set domains"/>
    <property type="match status" value="1"/>
</dbReference>
<organism evidence="12">
    <name type="scientific">freshwater metagenome</name>
    <dbReference type="NCBI Taxonomy" id="449393"/>
    <lineage>
        <taxon>unclassified sequences</taxon>
        <taxon>metagenomes</taxon>
        <taxon>ecological metagenomes</taxon>
    </lineage>
</organism>
<keyword evidence="7" id="KW-0186">Copper</keyword>
<feature type="transmembrane region" description="Helical" evidence="9">
    <location>
        <begin position="210"/>
        <end position="230"/>
    </location>
</feature>